<evidence type="ECO:0000313" key="2">
    <source>
        <dbReference type="Proteomes" id="UP001218218"/>
    </source>
</evidence>
<organism evidence="1 2">
    <name type="scientific">Mycena albidolilacea</name>
    <dbReference type="NCBI Taxonomy" id="1033008"/>
    <lineage>
        <taxon>Eukaryota</taxon>
        <taxon>Fungi</taxon>
        <taxon>Dikarya</taxon>
        <taxon>Basidiomycota</taxon>
        <taxon>Agaricomycotina</taxon>
        <taxon>Agaricomycetes</taxon>
        <taxon>Agaricomycetidae</taxon>
        <taxon>Agaricales</taxon>
        <taxon>Marasmiineae</taxon>
        <taxon>Mycenaceae</taxon>
        <taxon>Mycena</taxon>
    </lineage>
</organism>
<dbReference type="EMBL" id="JARIHO010000021">
    <property type="protein sequence ID" value="KAJ7346181.1"/>
    <property type="molecule type" value="Genomic_DNA"/>
</dbReference>
<dbReference type="Gene3D" id="3.80.10.10">
    <property type="entry name" value="Ribonuclease Inhibitor"/>
    <property type="match status" value="1"/>
</dbReference>
<dbReference type="InterPro" id="IPR032675">
    <property type="entry name" value="LRR_dom_sf"/>
</dbReference>
<sequence>MHRGWDLPELRHQIFDALGNQARNGSLFQLARTCHLFSDQALSLLWERQEDLIPLLKCFPAHKWEEASVGSFRFRSSLKVEDWDRVLQYSRLIRTFRACPYDMNLDESVMQSWIMSMPLVPIMPNLRVLGMRSDSNLFPYIRFLLGAQVSTINIYLVGPVWRLAGLGFIASSCPAIRYLELEDPILEDPGKNEESIDRVSSVVTQLWHLHTVKTGSLNAAAYLHLSRLPHLEALDGDVIEGVFTPLHNSPDAPRFPALRQLSLSAESITHVTNFMAQVESAPLTAVGITTRSFSAGPDYRAFFSALVSHCSSHLTSVRIHLDRTRFPRDTAEIPGSAMTSDLIRPLLKLSNVTVLHLTAPLGFSFDDDFVVAMALSWPKIETLSLAADIYEVDFHSSPRNPTILSLLSFARHCPNLRHLAMAVDATNVQTHHPSLSSWIIQTTLESLNLLHSPIGTPVAVAQLLSSIFPRLLAVTGNTLGSGEVKRLVEDGRELSAS</sequence>
<evidence type="ECO:0008006" key="3">
    <source>
        <dbReference type="Google" id="ProtNLM"/>
    </source>
</evidence>
<comment type="caution">
    <text evidence="1">The sequence shown here is derived from an EMBL/GenBank/DDBJ whole genome shotgun (WGS) entry which is preliminary data.</text>
</comment>
<proteinExistence type="predicted"/>
<dbReference type="AlphaFoldDB" id="A0AAD6ZYR4"/>
<evidence type="ECO:0000313" key="1">
    <source>
        <dbReference type="EMBL" id="KAJ7346181.1"/>
    </source>
</evidence>
<dbReference type="SUPFAM" id="SSF52047">
    <property type="entry name" value="RNI-like"/>
    <property type="match status" value="1"/>
</dbReference>
<gene>
    <name evidence="1" type="ORF">DFH08DRAFT_1081065</name>
</gene>
<keyword evidence="2" id="KW-1185">Reference proteome</keyword>
<reference evidence="1" key="1">
    <citation type="submission" date="2023-03" db="EMBL/GenBank/DDBJ databases">
        <title>Massive genome expansion in bonnet fungi (Mycena s.s.) driven by repeated elements and novel gene families across ecological guilds.</title>
        <authorList>
            <consortium name="Lawrence Berkeley National Laboratory"/>
            <person name="Harder C.B."/>
            <person name="Miyauchi S."/>
            <person name="Viragh M."/>
            <person name="Kuo A."/>
            <person name="Thoen E."/>
            <person name="Andreopoulos B."/>
            <person name="Lu D."/>
            <person name="Skrede I."/>
            <person name="Drula E."/>
            <person name="Henrissat B."/>
            <person name="Morin E."/>
            <person name="Kohler A."/>
            <person name="Barry K."/>
            <person name="LaButti K."/>
            <person name="Morin E."/>
            <person name="Salamov A."/>
            <person name="Lipzen A."/>
            <person name="Mereny Z."/>
            <person name="Hegedus B."/>
            <person name="Baldrian P."/>
            <person name="Stursova M."/>
            <person name="Weitz H."/>
            <person name="Taylor A."/>
            <person name="Grigoriev I.V."/>
            <person name="Nagy L.G."/>
            <person name="Martin F."/>
            <person name="Kauserud H."/>
        </authorList>
    </citation>
    <scope>NUCLEOTIDE SEQUENCE</scope>
    <source>
        <strain evidence="1">CBHHK002</strain>
    </source>
</reference>
<name>A0AAD6ZYR4_9AGAR</name>
<dbReference type="Proteomes" id="UP001218218">
    <property type="component" value="Unassembled WGS sequence"/>
</dbReference>
<accession>A0AAD6ZYR4</accession>
<protein>
    <recommendedName>
        <fullName evidence="3">F-box domain-containing protein</fullName>
    </recommendedName>
</protein>